<dbReference type="PANTHER" id="PTHR30055">
    <property type="entry name" value="HTH-TYPE TRANSCRIPTIONAL REGULATOR RUTR"/>
    <property type="match status" value="1"/>
</dbReference>
<evidence type="ECO:0000313" key="6">
    <source>
        <dbReference type="EMBL" id="GED98546.1"/>
    </source>
</evidence>
<dbReference type="PROSITE" id="PS50977">
    <property type="entry name" value="HTH_TETR_2"/>
    <property type="match status" value="1"/>
</dbReference>
<dbReference type="Proteomes" id="UP000444980">
    <property type="component" value="Unassembled WGS sequence"/>
</dbReference>
<evidence type="ECO:0000256" key="2">
    <source>
        <dbReference type="ARBA" id="ARBA00023125"/>
    </source>
</evidence>
<keyword evidence="7" id="KW-1185">Reference proteome</keyword>
<dbReference type="InterPro" id="IPR036271">
    <property type="entry name" value="Tet_transcr_reg_TetR-rel_C_sf"/>
</dbReference>
<dbReference type="SUPFAM" id="SSF48498">
    <property type="entry name" value="Tetracyclin repressor-like, C-terminal domain"/>
    <property type="match status" value="1"/>
</dbReference>
<dbReference type="InterPro" id="IPR009057">
    <property type="entry name" value="Homeodomain-like_sf"/>
</dbReference>
<dbReference type="AlphaFoldDB" id="A0A7I9V034"/>
<name>A0A7I9V034_9ACTN</name>
<organism evidence="6 7">
    <name type="scientific">Gordonia crocea</name>
    <dbReference type="NCBI Taxonomy" id="589162"/>
    <lineage>
        <taxon>Bacteria</taxon>
        <taxon>Bacillati</taxon>
        <taxon>Actinomycetota</taxon>
        <taxon>Actinomycetes</taxon>
        <taxon>Mycobacteriales</taxon>
        <taxon>Gordoniaceae</taxon>
        <taxon>Gordonia</taxon>
    </lineage>
</organism>
<dbReference type="GO" id="GO:0003700">
    <property type="term" value="F:DNA-binding transcription factor activity"/>
    <property type="evidence" value="ECO:0007669"/>
    <property type="project" value="TreeGrafter"/>
</dbReference>
<evidence type="ECO:0000256" key="3">
    <source>
        <dbReference type="ARBA" id="ARBA00023163"/>
    </source>
</evidence>
<keyword evidence="1" id="KW-0805">Transcription regulation</keyword>
<dbReference type="InterPro" id="IPR001647">
    <property type="entry name" value="HTH_TetR"/>
</dbReference>
<accession>A0A7I9V034</accession>
<dbReference type="RefSeq" id="WP_161927952.1">
    <property type="nucleotide sequence ID" value="NZ_BJOU01000002.1"/>
</dbReference>
<dbReference type="SUPFAM" id="SSF46689">
    <property type="entry name" value="Homeodomain-like"/>
    <property type="match status" value="1"/>
</dbReference>
<dbReference type="GO" id="GO:0045892">
    <property type="term" value="P:negative regulation of DNA-templated transcription"/>
    <property type="evidence" value="ECO:0007669"/>
    <property type="project" value="InterPro"/>
</dbReference>
<dbReference type="Gene3D" id="1.10.10.60">
    <property type="entry name" value="Homeodomain-like"/>
    <property type="match status" value="1"/>
</dbReference>
<sequence length="247" mass="27024">MTPPNAALPRYLQLMWDIDDPNRRGPKPKLTVGDIGRAAMEIADRDGLDAVSMKAIADGLGVTPMSLYRYVEAKEDVYEIMFDDAYGTPNPGLLDGRDDWRDRITAWTMAVVERMVAHPWVAALPMVRPPAGPQSLRWTDLGIAAFDGTGLPDSERMSTLLLISGFTRNHVRMSAEMGAFDATATSNADHYMAVLGGVIDAARFPNLTRAVASDYLDDDGEDFFTDELRFGLDLILDGVAARIATLA</sequence>
<proteinExistence type="predicted"/>
<evidence type="ECO:0000259" key="5">
    <source>
        <dbReference type="PROSITE" id="PS50977"/>
    </source>
</evidence>
<dbReference type="OrthoDB" id="2570341at2"/>
<keyword evidence="3" id="KW-0804">Transcription</keyword>
<dbReference type="EMBL" id="BJOU01000002">
    <property type="protein sequence ID" value="GED98546.1"/>
    <property type="molecule type" value="Genomic_DNA"/>
</dbReference>
<keyword evidence="2 4" id="KW-0238">DNA-binding</keyword>
<dbReference type="Pfam" id="PF02909">
    <property type="entry name" value="TetR_C_1"/>
    <property type="match status" value="1"/>
</dbReference>
<dbReference type="InterPro" id="IPR004111">
    <property type="entry name" value="Repressor_TetR_C"/>
</dbReference>
<feature type="DNA-binding region" description="H-T-H motif" evidence="4">
    <location>
        <begin position="52"/>
        <end position="71"/>
    </location>
</feature>
<evidence type="ECO:0000313" key="7">
    <source>
        <dbReference type="Proteomes" id="UP000444980"/>
    </source>
</evidence>
<dbReference type="GO" id="GO:0000976">
    <property type="term" value="F:transcription cis-regulatory region binding"/>
    <property type="evidence" value="ECO:0007669"/>
    <property type="project" value="TreeGrafter"/>
</dbReference>
<evidence type="ECO:0000256" key="1">
    <source>
        <dbReference type="ARBA" id="ARBA00023015"/>
    </source>
</evidence>
<reference evidence="7" key="1">
    <citation type="submission" date="2019-06" db="EMBL/GenBank/DDBJ databases">
        <title>Gordonia isolated from sludge of a wastewater treatment plant.</title>
        <authorList>
            <person name="Tamura T."/>
            <person name="Aoyama K."/>
            <person name="Kang Y."/>
            <person name="Saito S."/>
            <person name="Akiyama N."/>
            <person name="Yazawa K."/>
            <person name="Gonoi T."/>
            <person name="Mikami Y."/>
        </authorList>
    </citation>
    <scope>NUCLEOTIDE SEQUENCE [LARGE SCALE GENOMIC DNA]</scope>
    <source>
        <strain evidence="7">NBRC 107697</strain>
    </source>
</reference>
<dbReference type="Pfam" id="PF00440">
    <property type="entry name" value="TetR_N"/>
    <property type="match status" value="1"/>
</dbReference>
<comment type="caution">
    <text evidence="6">The sequence shown here is derived from an EMBL/GenBank/DDBJ whole genome shotgun (WGS) entry which is preliminary data.</text>
</comment>
<dbReference type="Gene3D" id="1.10.357.10">
    <property type="entry name" value="Tetracycline Repressor, domain 2"/>
    <property type="match status" value="1"/>
</dbReference>
<dbReference type="InterPro" id="IPR050109">
    <property type="entry name" value="HTH-type_TetR-like_transc_reg"/>
</dbReference>
<gene>
    <name evidence="6" type="ORF">nbrc107697_25850</name>
</gene>
<protein>
    <submittedName>
        <fullName evidence="6">TetR family transcriptional regulator</fullName>
    </submittedName>
</protein>
<dbReference type="PANTHER" id="PTHR30055:SF151">
    <property type="entry name" value="TRANSCRIPTIONAL REGULATORY PROTEIN"/>
    <property type="match status" value="1"/>
</dbReference>
<evidence type="ECO:0000256" key="4">
    <source>
        <dbReference type="PROSITE-ProRule" id="PRU00335"/>
    </source>
</evidence>
<feature type="domain" description="HTH tetR-type" evidence="5">
    <location>
        <begin position="29"/>
        <end position="89"/>
    </location>
</feature>